<dbReference type="Proteomes" id="UP001602245">
    <property type="component" value="Unassembled WGS sequence"/>
</dbReference>
<dbReference type="InterPro" id="IPR025591">
    <property type="entry name" value="RloB"/>
</dbReference>
<keyword evidence="2" id="KW-1185">Reference proteome</keyword>
<accession>A0ABW6WUP8</accession>
<evidence type="ECO:0000313" key="1">
    <source>
        <dbReference type="EMBL" id="MFF5296305.1"/>
    </source>
</evidence>
<comment type="caution">
    <text evidence="1">The sequence shown here is derived from an EMBL/GenBank/DDBJ whole genome shotgun (WGS) entry which is preliminary data.</text>
</comment>
<name>A0ABW6WUP8_9ACTN</name>
<dbReference type="Pfam" id="PF13707">
    <property type="entry name" value="RloB"/>
    <property type="match status" value="1"/>
</dbReference>
<dbReference type="EMBL" id="JBIAZU010000008">
    <property type="protein sequence ID" value="MFF5296305.1"/>
    <property type="molecule type" value="Genomic_DNA"/>
</dbReference>
<organism evidence="1 2">
    <name type="scientific">Paractinoplanes globisporus</name>
    <dbReference type="NCBI Taxonomy" id="113565"/>
    <lineage>
        <taxon>Bacteria</taxon>
        <taxon>Bacillati</taxon>
        <taxon>Actinomycetota</taxon>
        <taxon>Actinomycetes</taxon>
        <taxon>Micromonosporales</taxon>
        <taxon>Micromonosporaceae</taxon>
        <taxon>Paractinoplanes</taxon>
    </lineage>
</organism>
<evidence type="ECO:0000313" key="2">
    <source>
        <dbReference type="Proteomes" id="UP001602245"/>
    </source>
</evidence>
<dbReference type="RefSeq" id="WP_084699470.1">
    <property type="nucleotide sequence ID" value="NZ_JBIAZU010000008.1"/>
</dbReference>
<proteinExistence type="predicted"/>
<protein>
    <submittedName>
        <fullName evidence="1">RloB family protein</fullName>
    </submittedName>
</protein>
<sequence>MLRRKSTLGRPGSILPERRAVLIVIGADRTETAYLKGLRTHDRLGAVTMKIVEKAAAPDRLVEYTRATFTLGEYDEVWCVTDVDHYERDGGKVTAAVALAGDDIKLAVSNPCFELWLLLHHEDCAAHCAGCREVHARLRKHLPQYDKTRLRFGDFAAGLDEALHRAEKLGDDHTRNPSTGVWRLVGAVLEKQ</sequence>
<gene>
    <name evidence="1" type="ORF">ACFY35_43295</name>
</gene>
<reference evidence="1 2" key="1">
    <citation type="submission" date="2024-10" db="EMBL/GenBank/DDBJ databases">
        <title>The Natural Products Discovery Center: Release of the First 8490 Sequenced Strains for Exploring Actinobacteria Biosynthetic Diversity.</title>
        <authorList>
            <person name="Kalkreuter E."/>
            <person name="Kautsar S.A."/>
            <person name="Yang D."/>
            <person name="Bader C.D."/>
            <person name="Teijaro C.N."/>
            <person name="Fluegel L."/>
            <person name="Davis C.M."/>
            <person name="Simpson J.R."/>
            <person name="Lauterbach L."/>
            <person name="Steele A.D."/>
            <person name="Gui C."/>
            <person name="Meng S."/>
            <person name="Li G."/>
            <person name="Viehrig K."/>
            <person name="Ye F."/>
            <person name="Su P."/>
            <person name="Kiefer A.F."/>
            <person name="Nichols A."/>
            <person name="Cepeda A.J."/>
            <person name="Yan W."/>
            <person name="Fan B."/>
            <person name="Jiang Y."/>
            <person name="Adhikari A."/>
            <person name="Zheng C.-J."/>
            <person name="Schuster L."/>
            <person name="Cowan T.M."/>
            <person name="Smanski M.J."/>
            <person name="Chevrette M.G."/>
            <person name="De Carvalho L.P.S."/>
            <person name="Shen B."/>
        </authorList>
    </citation>
    <scope>NUCLEOTIDE SEQUENCE [LARGE SCALE GENOMIC DNA]</scope>
    <source>
        <strain evidence="1 2">NPDC000087</strain>
    </source>
</reference>